<feature type="compositionally biased region" description="Polar residues" evidence="1">
    <location>
        <begin position="56"/>
        <end position="76"/>
    </location>
</feature>
<reference evidence="2" key="1">
    <citation type="submission" date="2019-12" db="EMBL/GenBank/DDBJ databases">
        <title>Genome sequencing and annotation of Brassica cretica.</title>
        <authorList>
            <person name="Studholme D.J."/>
            <person name="Sarris P."/>
        </authorList>
    </citation>
    <scope>NUCLEOTIDE SEQUENCE</scope>
    <source>
        <strain evidence="2">PFS-109/04</strain>
        <tissue evidence="2">Leaf</tissue>
    </source>
</reference>
<name>A0A8S9QDG2_BRACR</name>
<protein>
    <submittedName>
        <fullName evidence="2">Uncharacterized protein</fullName>
    </submittedName>
</protein>
<feature type="region of interest" description="Disordered" evidence="1">
    <location>
        <begin position="55"/>
        <end position="101"/>
    </location>
</feature>
<evidence type="ECO:0000256" key="1">
    <source>
        <dbReference type="SAM" id="MobiDB-lite"/>
    </source>
</evidence>
<organism evidence="2 3">
    <name type="scientific">Brassica cretica</name>
    <name type="common">Mustard</name>
    <dbReference type="NCBI Taxonomy" id="69181"/>
    <lineage>
        <taxon>Eukaryota</taxon>
        <taxon>Viridiplantae</taxon>
        <taxon>Streptophyta</taxon>
        <taxon>Embryophyta</taxon>
        <taxon>Tracheophyta</taxon>
        <taxon>Spermatophyta</taxon>
        <taxon>Magnoliopsida</taxon>
        <taxon>eudicotyledons</taxon>
        <taxon>Gunneridae</taxon>
        <taxon>Pentapetalae</taxon>
        <taxon>rosids</taxon>
        <taxon>malvids</taxon>
        <taxon>Brassicales</taxon>
        <taxon>Brassicaceae</taxon>
        <taxon>Brassiceae</taxon>
        <taxon>Brassica</taxon>
    </lineage>
</organism>
<dbReference type="AlphaFoldDB" id="A0A8S9QDG2"/>
<evidence type="ECO:0000313" key="3">
    <source>
        <dbReference type="Proteomes" id="UP000712600"/>
    </source>
</evidence>
<comment type="caution">
    <text evidence="2">The sequence shown here is derived from an EMBL/GenBank/DDBJ whole genome shotgun (WGS) entry which is preliminary data.</text>
</comment>
<gene>
    <name evidence="2" type="ORF">F2Q69_00023172</name>
</gene>
<sequence length="122" mass="14254">MVLLQYCDPPMILLTLRRLLSLPFSSSLFSRLVLSERVLHPASLERLIRKEGRASSIDNNPCSSLDSRQPPSTQAPISRRPTFAHHRRPKRPSHVDRHLPSDIDRYFSQNIDRYFSQNIDRY</sequence>
<dbReference type="EMBL" id="QGKX02001290">
    <property type="protein sequence ID" value="KAF3539856.1"/>
    <property type="molecule type" value="Genomic_DNA"/>
</dbReference>
<feature type="compositionally biased region" description="Basic residues" evidence="1">
    <location>
        <begin position="82"/>
        <end position="92"/>
    </location>
</feature>
<proteinExistence type="predicted"/>
<evidence type="ECO:0000313" key="2">
    <source>
        <dbReference type="EMBL" id="KAF3539856.1"/>
    </source>
</evidence>
<dbReference type="Proteomes" id="UP000712600">
    <property type="component" value="Unassembled WGS sequence"/>
</dbReference>
<accession>A0A8S9QDG2</accession>